<evidence type="ECO:0000313" key="2">
    <source>
        <dbReference type="EMBL" id="KAK4743322.1"/>
    </source>
</evidence>
<protein>
    <recommendedName>
        <fullName evidence="1">DUF7138 domain-containing protein</fullName>
    </recommendedName>
</protein>
<dbReference type="Pfam" id="PF23596">
    <property type="entry name" value="DUF7138"/>
    <property type="match status" value="1"/>
</dbReference>
<dbReference type="PANTHER" id="PTHR36351:SF1">
    <property type="entry name" value="EMBRYO SAC DEVELOPMENT ARREST 12"/>
    <property type="match status" value="1"/>
</dbReference>
<dbReference type="PANTHER" id="PTHR36351">
    <property type="entry name" value="EMBRYO SAC DEVELOPMENT ARREST 12"/>
    <property type="match status" value="1"/>
</dbReference>
<evidence type="ECO:0000259" key="1">
    <source>
        <dbReference type="Pfam" id="PF23596"/>
    </source>
</evidence>
<proteinExistence type="predicted"/>
<feature type="domain" description="DUF7138" evidence="1">
    <location>
        <begin position="12"/>
        <end position="92"/>
    </location>
</feature>
<comment type="caution">
    <text evidence="2">The sequence shown here is derived from an EMBL/GenBank/DDBJ whole genome shotgun (WGS) entry which is preliminary data.</text>
</comment>
<name>A0AAN7GV37_9MYRT</name>
<dbReference type="EMBL" id="JAXIOK010000023">
    <property type="protein sequence ID" value="KAK4743322.1"/>
    <property type="molecule type" value="Genomic_DNA"/>
</dbReference>
<reference evidence="2 3" key="1">
    <citation type="journal article" date="2023" name="Hortic Res">
        <title>Pangenome of water caltrop reveals structural variations and asymmetric subgenome divergence after allopolyploidization.</title>
        <authorList>
            <person name="Zhang X."/>
            <person name="Chen Y."/>
            <person name="Wang L."/>
            <person name="Yuan Y."/>
            <person name="Fang M."/>
            <person name="Shi L."/>
            <person name="Lu R."/>
            <person name="Comes H.P."/>
            <person name="Ma Y."/>
            <person name="Chen Y."/>
            <person name="Huang G."/>
            <person name="Zhou Y."/>
            <person name="Zheng Z."/>
            <person name="Qiu Y."/>
        </authorList>
    </citation>
    <scope>NUCLEOTIDE SEQUENCE [LARGE SCALE GENOMIC DNA]</scope>
    <source>
        <tissue evidence="2">Roots</tissue>
    </source>
</reference>
<evidence type="ECO:0000313" key="3">
    <source>
        <dbReference type="Proteomes" id="UP001345219"/>
    </source>
</evidence>
<dbReference type="Proteomes" id="UP001345219">
    <property type="component" value="Chromosome 1"/>
</dbReference>
<keyword evidence="3" id="KW-1185">Reference proteome</keyword>
<organism evidence="2 3">
    <name type="scientific">Trapa incisa</name>
    <dbReference type="NCBI Taxonomy" id="236973"/>
    <lineage>
        <taxon>Eukaryota</taxon>
        <taxon>Viridiplantae</taxon>
        <taxon>Streptophyta</taxon>
        <taxon>Embryophyta</taxon>
        <taxon>Tracheophyta</taxon>
        <taxon>Spermatophyta</taxon>
        <taxon>Magnoliopsida</taxon>
        <taxon>eudicotyledons</taxon>
        <taxon>Gunneridae</taxon>
        <taxon>Pentapetalae</taxon>
        <taxon>rosids</taxon>
        <taxon>malvids</taxon>
        <taxon>Myrtales</taxon>
        <taxon>Lythraceae</taxon>
        <taxon>Trapa</taxon>
    </lineage>
</organism>
<dbReference type="InterPro" id="IPR055562">
    <property type="entry name" value="DUF7138"/>
</dbReference>
<gene>
    <name evidence="2" type="ORF">SAY87_001323</name>
</gene>
<dbReference type="AlphaFoldDB" id="A0AAN7GV37"/>
<accession>A0AAN7GV37</accession>
<sequence length="207" mass="23480">MGDATGGQGVISLPVFLHNGEREISIGSTVVHPSLNFNDLQSVISQRLGLFPNQISIYLTDRRLYRSWPRKVAVNANFDFATVSGNKDSYFQVFMKRSKAREKLRCIKNPKLLQNVMLLKREAVVGDQVRELAEMRKRHLMMNIMNSYIDYAPVMAAEALFCEECEKAKETASESSDLVPEFHFCRNDMVVIGFRSSAGPVFRPEPN</sequence>